<dbReference type="Gene3D" id="1.10.1900.40">
    <property type="entry name" value="Acidic terminal segments, variant surface antigen of PfEMP1"/>
    <property type="match status" value="1"/>
</dbReference>
<dbReference type="Proteomes" id="UP000030694">
    <property type="component" value="Unassembled WGS sequence"/>
</dbReference>
<dbReference type="OMA" id="WKSIEYN"/>
<feature type="compositionally biased region" description="Polar residues" evidence="1">
    <location>
        <begin position="1"/>
        <end position="10"/>
    </location>
</feature>
<evidence type="ECO:0000259" key="2">
    <source>
        <dbReference type="Pfam" id="PF15445"/>
    </source>
</evidence>
<dbReference type="AlphaFoldDB" id="A0A024WYV1"/>
<accession>A0A024WYV1</accession>
<dbReference type="Pfam" id="PF15445">
    <property type="entry name" value="ATS"/>
    <property type="match status" value="1"/>
</dbReference>
<dbReference type="InterPro" id="IPR044932">
    <property type="entry name" value="PfEMP1_ATS_sf"/>
</dbReference>
<gene>
    <name evidence="3" type="ORF">PFMC_06095</name>
</gene>
<evidence type="ECO:0000256" key="1">
    <source>
        <dbReference type="SAM" id="MobiDB-lite"/>
    </source>
</evidence>
<dbReference type="EMBL" id="KI927783">
    <property type="protein sequence ID" value="ETW58008.1"/>
    <property type="molecule type" value="Genomic_DNA"/>
</dbReference>
<name>A0A024WYV1_PLAFC</name>
<dbReference type="InterPro" id="IPR029211">
    <property type="entry name" value="PfEMP1_ATS"/>
</dbReference>
<evidence type="ECO:0000313" key="4">
    <source>
        <dbReference type="Proteomes" id="UP000030694"/>
    </source>
</evidence>
<organism evidence="3 4">
    <name type="scientific">Plasmodium falciparum (isolate Camp / Malaysia)</name>
    <dbReference type="NCBI Taxonomy" id="5835"/>
    <lineage>
        <taxon>Eukaryota</taxon>
        <taxon>Sar</taxon>
        <taxon>Alveolata</taxon>
        <taxon>Apicomplexa</taxon>
        <taxon>Aconoidasida</taxon>
        <taxon>Haemosporida</taxon>
        <taxon>Plasmodiidae</taxon>
        <taxon>Plasmodium</taxon>
        <taxon>Plasmodium (Laverania)</taxon>
    </lineage>
</organism>
<reference evidence="3 4" key="1">
    <citation type="submission" date="2013-02" db="EMBL/GenBank/DDBJ databases">
        <title>The Genome Annotation of Plasmodium falciparum CAMP/Malaysia.</title>
        <authorList>
            <consortium name="The Broad Institute Genome Sequencing Platform"/>
            <consortium name="The Broad Institute Genome Sequencing Center for Infectious Disease"/>
            <person name="Neafsey D."/>
            <person name="Hoffman S."/>
            <person name="Volkman S."/>
            <person name="Rosenthal P."/>
            <person name="Walker B."/>
            <person name="Young S.K."/>
            <person name="Zeng Q."/>
            <person name="Gargeya S."/>
            <person name="Fitzgerald M."/>
            <person name="Haas B."/>
            <person name="Abouelleil A."/>
            <person name="Allen A.W."/>
            <person name="Alvarado L."/>
            <person name="Arachchi H.M."/>
            <person name="Berlin A.M."/>
            <person name="Chapman S.B."/>
            <person name="Gainer-Dewar J."/>
            <person name="Goldberg J."/>
            <person name="Griggs A."/>
            <person name="Gujja S."/>
            <person name="Hansen M."/>
            <person name="Howarth C."/>
            <person name="Imamovic A."/>
            <person name="Ireland A."/>
            <person name="Larimer J."/>
            <person name="McCowan C."/>
            <person name="Murphy C."/>
            <person name="Pearson M."/>
            <person name="Poon T.W."/>
            <person name="Priest M."/>
            <person name="Roberts A."/>
            <person name="Saif S."/>
            <person name="Shea T."/>
            <person name="Sisk P."/>
            <person name="Sykes S."/>
            <person name="Wortman J."/>
            <person name="Nusbaum C."/>
            <person name="Birren B."/>
        </authorList>
    </citation>
    <scope>NUCLEOTIDE SEQUENCE [LARGE SCALE GENOMIC DNA]</scope>
    <source>
        <strain evidence="3 4">CAMP/Malaysia</strain>
    </source>
</reference>
<proteinExistence type="predicted"/>
<feature type="compositionally biased region" description="Polar residues" evidence="1">
    <location>
        <begin position="18"/>
        <end position="27"/>
    </location>
</feature>
<evidence type="ECO:0000313" key="3">
    <source>
        <dbReference type="EMBL" id="ETW58008.1"/>
    </source>
</evidence>
<feature type="region of interest" description="Disordered" evidence="1">
    <location>
        <begin position="1"/>
        <end position="29"/>
    </location>
</feature>
<feature type="domain" description="Plasmodium falciparum erythrocyte membrane protein 1 acidic terminal segment" evidence="2">
    <location>
        <begin position="1"/>
        <end position="274"/>
    </location>
</feature>
<protein>
    <recommendedName>
        <fullName evidence="2">Plasmodium falciparum erythrocyte membrane protein 1 acidic terminal segment domain-containing protein</fullName>
    </recommendedName>
</protein>
<dbReference type="FunFam" id="1.10.1900.40:FF:000001">
    <property type="entry name" value="Erythrocyte membrane protein 1"/>
    <property type="match status" value="1"/>
</dbReference>
<reference evidence="3 4" key="2">
    <citation type="submission" date="2013-02" db="EMBL/GenBank/DDBJ databases">
        <title>The Genome Sequence of Plasmodium falciparum CAMP/Malaysia.</title>
        <authorList>
            <consortium name="The Broad Institute Genome Sequencing Platform"/>
            <consortium name="The Broad Institute Genome Sequencing Center for Infectious Disease"/>
            <person name="Neafsey D."/>
            <person name="Cheeseman I."/>
            <person name="Volkman S."/>
            <person name="Adams J."/>
            <person name="Walker B."/>
            <person name="Young S.K."/>
            <person name="Zeng Q."/>
            <person name="Gargeya S."/>
            <person name="Fitzgerald M."/>
            <person name="Haas B."/>
            <person name="Abouelleil A."/>
            <person name="Alvarado L."/>
            <person name="Arachchi H.M."/>
            <person name="Berlin A.M."/>
            <person name="Chapman S.B."/>
            <person name="Dewar J."/>
            <person name="Goldberg J."/>
            <person name="Griggs A."/>
            <person name="Gujja S."/>
            <person name="Hansen M."/>
            <person name="Howarth C."/>
            <person name="Imamovic A."/>
            <person name="Larimer J."/>
            <person name="McCowan C."/>
            <person name="Murphy C."/>
            <person name="Neiman D."/>
            <person name="Pearson M."/>
            <person name="Priest M."/>
            <person name="Roberts A."/>
            <person name="Saif S."/>
            <person name="Shea T."/>
            <person name="Sisk P."/>
            <person name="Sykes S."/>
            <person name="Wortman J."/>
            <person name="Nusbaum C."/>
            <person name="Birren B."/>
        </authorList>
    </citation>
    <scope>NUCLEOTIDE SEQUENCE [LARGE SCALE GENOMIC DNA]</scope>
    <source>
        <strain evidence="3 4">CAMP/Malaysia</strain>
    </source>
</reference>
<sequence length="274" mass="32057">MLQNTQNTEPNILRDNVDNNTHPTMSRHNMEEKPFITSIHDRNLYTGEEYNYNVNMVNSMDDIPMSDKNDVYSGIDLINDSLSGNHNVDIYDELLKRKENELFGTNHVKQTTINSVAKPISDDPIHNQLNLFHTWLDRHRDMCEQWNNKEDILNKLNEEWNKDNDIGNVPIDNKTLNTNFSIQIDMDHGKRKKEFTNMDTYPENSTMDTILDDLEKYNEPYYDVQDDIYYDVNDHDASTADSNAMDVPSKVQIEMGVNTKLVKEKYPISDVWDI</sequence>